<dbReference type="SUPFAM" id="SSF141868">
    <property type="entry name" value="EAL domain-like"/>
    <property type="match status" value="1"/>
</dbReference>
<dbReference type="InterPro" id="IPR052155">
    <property type="entry name" value="Biofilm_reg_signaling"/>
</dbReference>
<dbReference type="InterPro" id="IPR035965">
    <property type="entry name" value="PAS-like_dom_sf"/>
</dbReference>
<dbReference type="PROSITE" id="PS50887">
    <property type="entry name" value="GGDEF"/>
    <property type="match status" value="1"/>
</dbReference>
<proteinExistence type="predicted"/>
<evidence type="ECO:0000259" key="4">
    <source>
        <dbReference type="PROSITE" id="PS50883"/>
    </source>
</evidence>
<evidence type="ECO:0000256" key="1">
    <source>
        <dbReference type="ARBA" id="ARBA00051114"/>
    </source>
</evidence>
<dbReference type="SUPFAM" id="SSF55785">
    <property type="entry name" value="PYP-like sensor domain (PAS domain)"/>
    <property type="match status" value="2"/>
</dbReference>
<dbReference type="SUPFAM" id="SSF55073">
    <property type="entry name" value="Nucleotide cyclase"/>
    <property type="match status" value="1"/>
</dbReference>
<evidence type="ECO:0000259" key="2">
    <source>
        <dbReference type="PROSITE" id="PS50112"/>
    </source>
</evidence>
<comment type="catalytic activity">
    <reaction evidence="1">
        <text>3',3'-c-di-GMP + H2O = 5'-phosphoguanylyl(3'-&gt;5')guanosine + H(+)</text>
        <dbReference type="Rhea" id="RHEA:24902"/>
        <dbReference type="ChEBI" id="CHEBI:15377"/>
        <dbReference type="ChEBI" id="CHEBI:15378"/>
        <dbReference type="ChEBI" id="CHEBI:58754"/>
        <dbReference type="ChEBI" id="CHEBI:58805"/>
        <dbReference type="EC" id="3.1.4.52"/>
    </reaction>
    <physiologicalReaction direction="left-to-right" evidence="1">
        <dbReference type="Rhea" id="RHEA:24903"/>
    </physiologicalReaction>
</comment>
<dbReference type="Proteomes" id="UP000298656">
    <property type="component" value="Chromosome 1"/>
</dbReference>
<dbReference type="SUPFAM" id="SSF55781">
    <property type="entry name" value="GAF domain-like"/>
    <property type="match status" value="1"/>
</dbReference>
<dbReference type="PROSITE" id="PS50883">
    <property type="entry name" value="EAL"/>
    <property type="match status" value="1"/>
</dbReference>
<dbReference type="InterPro" id="IPR012226">
    <property type="entry name" value="Diguanyl_cyclase/Pdiesterase"/>
</dbReference>
<dbReference type="InterPro" id="IPR029016">
    <property type="entry name" value="GAF-like_dom_sf"/>
</dbReference>
<evidence type="ECO:0000259" key="3">
    <source>
        <dbReference type="PROSITE" id="PS50113"/>
    </source>
</evidence>
<organism evidence="6 7">
    <name type="scientific">Trinickia violacea</name>
    <dbReference type="NCBI Taxonomy" id="2571746"/>
    <lineage>
        <taxon>Bacteria</taxon>
        <taxon>Pseudomonadati</taxon>
        <taxon>Pseudomonadota</taxon>
        <taxon>Betaproteobacteria</taxon>
        <taxon>Burkholderiales</taxon>
        <taxon>Burkholderiaceae</taxon>
        <taxon>Trinickia</taxon>
    </lineage>
</organism>
<dbReference type="SMART" id="SM00091">
    <property type="entry name" value="PAS"/>
    <property type="match status" value="2"/>
</dbReference>
<dbReference type="NCBIfam" id="TIGR00229">
    <property type="entry name" value="sensory_box"/>
    <property type="match status" value="2"/>
</dbReference>
<dbReference type="Gene3D" id="3.30.450.20">
    <property type="entry name" value="PAS domain"/>
    <property type="match status" value="2"/>
</dbReference>
<dbReference type="FunFam" id="3.30.70.270:FF:000001">
    <property type="entry name" value="Diguanylate cyclase domain protein"/>
    <property type="match status" value="1"/>
</dbReference>
<dbReference type="Pfam" id="PF00563">
    <property type="entry name" value="EAL"/>
    <property type="match status" value="1"/>
</dbReference>
<feature type="domain" description="EAL" evidence="4">
    <location>
        <begin position="619"/>
        <end position="873"/>
    </location>
</feature>
<feature type="domain" description="PAS" evidence="2">
    <location>
        <begin position="158"/>
        <end position="203"/>
    </location>
</feature>
<dbReference type="PROSITE" id="PS50113">
    <property type="entry name" value="PAC"/>
    <property type="match status" value="1"/>
</dbReference>
<dbReference type="InterPro" id="IPR029787">
    <property type="entry name" value="Nucleotide_cyclase"/>
</dbReference>
<feature type="domain" description="PAC" evidence="3">
    <location>
        <begin position="232"/>
        <end position="284"/>
    </location>
</feature>
<dbReference type="InterPro" id="IPR035919">
    <property type="entry name" value="EAL_sf"/>
</dbReference>
<dbReference type="InterPro" id="IPR001610">
    <property type="entry name" value="PAC"/>
</dbReference>
<evidence type="ECO:0000259" key="5">
    <source>
        <dbReference type="PROSITE" id="PS50887"/>
    </source>
</evidence>
<dbReference type="InterPro" id="IPR013767">
    <property type="entry name" value="PAS_fold"/>
</dbReference>
<dbReference type="Gene3D" id="3.30.450.40">
    <property type="match status" value="1"/>
</dbReference>
<dbReference type="PANTHER" id="PTHR44757:SF2">
    <property type="entry name" value="BIOFILM ARCHITECTURE MAINTENANCE PROTEIN MBAA"/>
    <property type="match status" value="1"/>
</dbReference>
<dbReference type="CDD" id="cd01948">
    <property type="entry name" value="EAL"/>
    <property type="match status" value="1"/>
</dbReference>
<dbReference type="SMART" id="SM00267">
    <property type="entry name" value="GGDEF"/>
    <property type="match status" value="1"/>
</dbReference>
<dbReference type="Gene3D" id="3.20.20.450">
    <property type="entry name" value="EAL domain"/>
    <property type="match status" value="1"/>
</dbReference>
<dbReference type="Pfam" id="PF00990">
    <property type="entry name" value="GGDEF"/>
    <property type="match status" value="1"/>
</dbReference>
<dbReference type="InterPro" id="IPR000160">
    <property type="entry name" value="GGDEF_dom"/>
</dbReference>
<dbReference type="SMART" id="SM00086">
    <property type="entry name" value="PAC"/>
    <property type="match status" value="2"/>
</dbReference>
<evidence type="ECO:0000313" key="7">
    <source>
        <dbReference type="Proteomes" id="UP000298656"/>
    </source>
</evidence>
<dbReference type="Pfam" id="PF00989">
    <property type="entry name" value="PAS"/>
    <property type="match status" value="1"/>
</dbReference>
<dbReference type="GO" id="GO:0006355">
    <property type="term" value="P:regulation of DNA-templated transcription"/>
    <property type="evidence" value="ECO:0007669"/>
    <property type="project" value="InterPro"/>
</dbReference>
<accession>A0A4P8ILV6</accession>
<dbReference type="GO" id="GO:0071732">
    <property type="term" value="P:cellular response to nitric oxide"/>
    <property type="evidence" value="ECO:0007669"/>
    <property type="project" value="UniProtKB-ARBA"/>
</dbReference>
<dbReference type="GO" id="GO:0071111">
    <property type="term" value="F:cyclic-guanylate-specific phosphodiesterase activity"/>
    <property type="evidence" value="ECO:0007669"/>
    <property type="project" value="UniProtKB-EC"/>
</dbReference>
<dbReference type="CDD" id="cd01949">
    <property type="entry name" value="GGDEF"/>
    <property type="match status" value="1"/>
</dbReference>
<dbReference type="InterPro" id="IPR043128">
    <property type="entry name" value="Rev_trsase/Diguanyl_cyclase"/>
</dbReference>
<keyword evidence="7" id="KW-1185">Reference proteome</keyword>
<dbReference type="InterPro" id="IPR000014">
    <property type="entry name" value="PAS"/>
</dbReference>
<name>A0A4P8ILV6_9BURK</name>
<dbReference type="KEGG" id="tvl:FAZ95_12410"/>
<sequence length="898" mass="98433">MTQPSAAVAACLSAQNSADESTLPSNHPLTESQARETLIQTLEQAADAVVVIDANNCVTLFNASAEALWGYPRADVLGRNVSMLVPRGIRAQHDQYVGANRDTGTNRIVGTSREVVIERIDGTVRWGSMSISKVFTAAGVLYTAFIRDVTNEVKRREERRLLSLAVNETDSAIIVVGPDGRTIYINDGFTRMLGYQLDDMYGKVPSRVVSGRYTDEKTLEYIGERLAARESFRVEILIYDRSGKPLWIQAVVNIVNDEYGTCRNMVGVWTDITNTKMHEVLQQKALNAMAREAPILNVMLLICLEVERIAPEIIASICSVDQDGRLWTLAAPGLPPEYTKAVDGLDAGPDMQACGVGHSGGKLMVFADAPEDSCWAKFKEPARACGLAQAWSHAIRSSDGRVLGKLAFYYRETREPGTLHRRLIDVSLNLCALALEREASKENIRRLAFYDSLTGLPNRGFLIAHTESLLANAARTNNTLAVLFLDLDRFKHVNDSLGHTAGDVLLCEVAQRLKGCLRALDFVGRLSGDEFVVVLSPCDAGEATALCERIMAELQEPVTVGSTTLRPTASVGIAIFPQHGHDMNTLLLHADMAMYQAKSAGRHRFSVFTPELNRVAQDRLKFEMALRAALQADQLQLHYQPQVRLSDGGIYGVEALARWHHPEFGVVPPDRFVPLAEECGFITELDHGILQKACRQLSEWRAANIVIPHVSVNVSPTTFCDRRLPALIAKTLAACGLLPRDLVLEVTENVVLDNASGGLATLKRVHELGVGLSIDDFGTGYSSLSYLHRLPVDELKLDKSFVRELESDEGARALASAVTGIGTSLRLTIVAEGVENDEQRRILQAQGCQVAQGYFFARPMPAAALTAWMQSRAREAACRNRGLGDFDWAAQTDLDQAG</sequence>
<dbReference type="EMBL" id="CP040077">
    <property type="protein sequence ID" value="QCP49908.1"/>
    <property type="molecule type" value="Genomic_DNA"/>
</dbReference>
<dbReference type="OrthoDB" id="9813903at2"/>
<dbReference type="Gene3D" id="3.30.70.270">
    <property type="match status" value="1"/>
</dbReference>
<dbReference type="InterPro" id="IPR000700">
    <property type="entry name" value="PAS-assoc_C"/>
</dbReference>
<dbReference type="PANTHER" id="PTHR44757">
    <property type="entry name" value="DIGUANYLATE CYCLASE DGCP"/>
    <property type="match status" value="1"/>
</dbReference>
<dbReference type="SMART" id="SM00052">
    <property type="entry name" value="EAL"/>
    <property type="match status" value="1"/>
</dbReference>
<feature type="domain" description="PAS" evidence="2">
    <location>
        <begin position="34"/>
        <end position="86"/>
    </location>
</feature>
<feature type="domain" description="GGDEF" evidence="5">
    <location>
        <begin position="478"/>
        <end position="610"/>
    </location>
</feature>
<dbReference type="AlphaFoldDB" id="A0A4P8ILV6"/>
<dbReference type="PROSITE" id="PS50112">
    <property type="entry name" value="PAS"/>
    <property type="match status" value="2"/>
</dbReference>
<dbReference type="PIRSF" id="PIRSF005925">
    <property type="entry name" value="Dos"/>
    <property type="match status" value="1"/>
</dbReference>
<protein>
    <submittedName>
        <fullName evidence="6">EAL domain-containing protein</fullName>
    </submittedName>
</protein>
<dbReference type="NCBIfam" id="TIGR00254">
    <property type="entry name" value="GGDEF"/>
    <property type="match status" value="1"/>
</dbReference>
<evidence type="ECO:0000313" key="6">
    <source>
        <dbReference type="EMBL" id="QCP49908.1"/>
    </source>
</evidence>
<dbReference type="Pfam" id="PF13426">
    <property type="entry name" value="PAS_9"/>
    <property type="match status" value="1"/>
</dbReference>
<dbReference type="CDD" id="cd00130">
    <property type="entry name" value="PAS"/>
    <property type="match status" value="2"/>
</dbReference>
<gene>
    <name evidence="6" type="ORF">FAZ95_12410</name>
</gene>
<dbReference type="InterPro" id="IPR001633">
    <property type="entry name" value="EAL_dom"/>
</dbReference>
<dbReference type="FunFam" id="3.20.20.450:FF:000001">
    <property type="entry name" value="Cyclic di-GMP phosphodiesterase yahA"/>
    <property type="match status" value="1"/>
</dbReference>
<reference evidence="6 7" key="1">
    <citation type="submission" date="2019-05" db="EMBL/GenBank/DDBJ databases">
        <title>Burkholderia sp. DHOD12, isolated from subtropical forest soil.</title>
        <authorList>
            <person name="Gao Z.-H."/>
            <person name="Qiu L.-H."/>
        </authorList>
    </citation>
    <scope>NUCLEOTIDE SEQUENCE [LARGE SCALE GENOMIC DNA]</scope>
    <source>
        <strain evidence="6 7">DHOD12</strain>
    </source>
</reference>